<dbReference type="STRING" id="1120964.GCA_001313265_05406"/>
<keyword evidence="2" id="KW-0378">Hydrolase</keyword>
<dbReference type="GO" id="GO:0006259">
    <property type="term" value="P:DNA metabolic process"/>
    <property type="evidence" value="ECO:0007669"/>
    <property type="project" value="UniProtKB-ARBA"/>
</dbReference>
<sequence length="223" mass="25320">MSWWEFWKPKTERLDFIRDFLEVNQDPIPSIRTISQLKFTVLDTETTGLEPAKDSILSFGAVKISDLKIQISTAVEWYPKSAHSIGKAAQIHGLVGISNQISIEEFIKKVLSYLGNSIIVGHHIGFDLEMIGKLLKPFGLEQLPNPMIDTLDLAIRLEHGPRADQRRISMGAYSLDELCKRYGIDRDDRHTAGGDAFLTAQLFIRLLKLAEKKGIRTYKELIR</sequence>
<dbReference type="InterPro" id="IPR013520">
    <property type="entry name" value="Ribonucl_H"/>
</dbReference>
<dbReference type="InterPro" id="IPR036397">
    <property type="entry name" value="RNaseH_sf"/>
</dbReference>
<dbReference type="SMART" id="SM00479">
    <property type="entry name" value="EXOIII"/>
    <property type="match status" value="1"/>
</dbReference>
<evidence type="ECO:0000256" key="2">
    <source>
        <dbReference type="ARBA" id="ARBA00022801"/>
    </source>
</evidence>
<evidence type="ECO:0000313" key="6">
    <source>
        <dbReference type="Proteomes" id="UP000236736"/>
    </source>
</evidence>
<dbReference type="Proteomes" id="UP000236736">
    <property type="component" value="Unassembled WGS sequence"/>
</dbReference>
<dbReference type="EMBL" id="FNVR01000015">
    <property type="protein sequence ID" value="SEG14427.1"/>
    <property type="molecule type" value="Genomic_DNA"/>
</dbReference>
<proteinExistence type="predicted"/>
<dbReference type="GO" id="GO:0005829">
    <property type="term" value="C:cytosol"/>
    <property type="evidence" value="ECO:0007669"/>
    <property type="project" value="TreeGrafter"/>
</dbReference>
<keyword evidence="1" id="KW-0540">Nuclease</keyword>
<dbReference type="Pfam" id="PF00929">
    <property type="entry name" value="RNase_T"/>
    <property type="match status" value="1"/>
</dbReference>
<evidence type="ECO:0000256" key="1">
    <source>
        <dbReference type="ARBA" id="ARBA00022722"/>
    </source>
</evidence>
<reference evidence="6" key="1">
    <citation type="submission" date="2016-10" db="EMBL/GenBank/DDBJ databases">
        <authorList>
            <person name="Varghese N."/>
            <person name="Submissions S."/>
        </authorList>
    </citation>
    <scope>NUCLEOTIDE SEQUENCE [LARGE SCALE GENOMIC DNA]</scope>
    <source>
        <strain evidence="6">DSM 17298</strain>
    </source>
</reference>
<dbReference type="PANTHER" id="PTHR30231">
    <property type="entry name" value="DNA POLYMERASE III SUBUNIT EPSILON"/>
    <property type="match status" value="1"/>
</dbReference>
<keyword evidence="6" id="KW-1185">Reference proteome</keyword>
<dbReference type="Gene3D" id="3.30.420.10">
    <property type="entry name" value="Ribonuclease H-like superfamily/Ribonuclease H"/>
    <property type="match status" value="1"/>
</dbReference>
<evidence type="ECO:0000259" key="4">
    <source>
        <dbReference type="SMART" id="SM00479"/>
    </source>
</evidence>
<dbReference type="AlphaFoldDB" id="A0A1H5XSL4"/>
<dbReference type="GO" id="GO:0008408">
    <property type="term" value="F:3'-5' exonuclease activity"/>
    <property type="evidence" value="ECO:0007669"/>
    <property type="project" value="TreeGrafter"/>
</dbReference>
<dbReference type="CDD" id="cd06127">
    <property type="entry name" value="DEDDh"/>
    <property type="match status" value="1"/>
</dbReference>
<dbReference type="GO" id="GO:0003676">
    <property type="term" value="F:nucleic acid binding"/>
    <property type="evidence" value="ECO:0007669"/>
    <property type="project" value="InterPro"/>
</dbReference>
<protein>
    <submittedName>
        <fullName evidence="5">DNA polymerase-3 subunit epsilon</fullName>
    </submittedName>
</protein>
<accession>A0A1H5XSL4</accession>
<evidence type="ECO:0000313" key="5">
    <source>
        <dbReference type="EMBL" id="SEG14427.1"/>
    </source>
</evidence>
<gene>
    <name evidence="5" type="ORF">SAMN03080598_02637</name>
</gene>
<dbReference type="PANTHER" id="PTHR30231:SF4">
    <property type="entry name" value="PROTEIN NEN2"/>
    <property type="match status" value="1"/>
</dbReference>
<evidence type="ECO:0000256" key="3">
    <source>
        <dbReference type="ARBA" id="ARBA00022839"/>
    </source>
</evidence>
<dbReference type="OrthoDB" id="9803913at2"/>
<dbReference type="RefSeq" id="WP_103925288.1">
    <property type="nucleotide sequence ID" value="NZ_FNVR01000015.1"/>
</dbReference>
<name>A0A1H5XSL4_9BACT</name>
<feature type="domain" description="Exonuclease" evidence="4">
    <location>
        <begin position="38"/>
        <end position="212"/>
    </location>
</feature>
<organism evidence="5 6">
    <name type="scientific">Algoriphagus boritolerans DSM 17298 = JCM 18970</name>
    <dbReference type="NCBI Taxonomy" id="1120964"/>
    <lineage>
        <taxon>Bacteria</taxon>
        <taxon>Pseudomonadati</taxon>
        <taxon>Bacteroidota</taxon>
        <taxon>Cytophagia</taxon>
        <taxon>Cytophagales</taxon>
        <taxon>Cyclobacteriaceae</taxon>
        <taxon>Algoriphagus</taxon>
    </lineage>
</organism>
<keyword evidence="3" id="KW-0269">Exonuclease</keyword>
<dbReference type="SUPFAM" id="SSF53098">
    <property type="entry name" value="Ribonuclease H-like"/>
    <property type="match status" value="1"/>
</dbReference>
<dbReference type="InterPro" id="IPR012337">
    <property type="entry name" value="RNaseH-like_sf"/>
</dbReference>